<dbReference type="InterPro" id="IPR000175">
    <property type="entry name" value="Na/ntran_symport"/>
</dbReference>
<evidence type="ECO:0000256" key="7">
    <source>
        <dbReference type="ARBA" id="ARBA00037785"/>
    </source>
</evidence>
<feature type="transmembrane region" description="Helical" evidence="10">
    <location>
        <begin position="255"/>
        <end position="275"/>
    </location>
</feature>
<keyword evidence="10" id="KW-0472">Membrane</keyword>
<keyword evidence="4" id="KW-0406">Ion transport</keyword>
<dbReference type="OrthoDB" id="6581954at2759"/>
<dbReference type="Pfam" id="PF00209">
    <property type="entry name" value="SNF"/>
    <property type="match status" value="1"/>
</dbReference>
<evidence type="ECO:0000256" key="3">
    <source>
        <dbReference type="ARBA" id="ARBA00023053"/>
    </source>
</evidence>
<evidence type="ECO:0000256" key="6">
    <source>
        <dbReference type="ARBA" id="ARBA00023201"/>
    </source>
</evidence>
<dbReference type="AlphaFoldDB" id="A0A8J2JAC9"/>
<dbReference type="GO" id="GO:0005886">
    <property type="term" value="C:plasma membrane"/>
    <property type="evidence" value="ECO:0007669"/>
    <property type="project" value="TreeGrafter"/>
</dbReference>
<evidence type="ECO:0000256" key="2">
    <source>
        <dbReference type="ARBA" id="ARBA00022970"/>
    </source>
</evidence>
<feature type="binding site" evidence="9">
    <location>
        <position position="119"/>
    </location>
    <ligand>
        <name>Na(+)</name>
        <dbReference type="ChEBI" id="CHEBI:29101"/>
        <label>1</label>
    </ligand>
</feature>
<evidence type="ECO:0000256" key="5">
    <source>
        <dbReference type="ARBA" id="ARBA00023180"/>
    </source>
</evidence>
<feature type="binding site" evidence="9">
    <location>
        <position position="17"/>
    </location>
    <ligand>
        <name>Na(+)</name>
        <dbReference type="ChEBI" id="CHEBI:29101"/>
        <label>1</label>
    </ligand>
</feature>
<proteinExistence type="inferred from homology"/>
<accession>A0A8J2JAC9</accession>
<keyword evidence="10" id="KW-1133">Transmembrane helix</keyword>
<dbReference type="GO" id="GO:0046872">
    <property type="term" value="F:metal ion binding"/>
    <property type="evidence" value="ECO:0007669"/>
    <property type="project" value="UniProtKB-KW"/>
</dbReference>
<feature type="transmembrane region" description="Helical" evidence="10">
    <location>
        <begin position="6"/>
        <end position="31"/>
    </location>
</feature>
<feature type="binding site" evidence="9">
    <location>
        <position position="115"/>
    </location>
    <ligand>
        <name>Na(+)</name>
        <dbReference type="ChEBI" id="CHEBI:29101"/>
        <label>1</label>
    </ligand>
</feature>
<dbReference type="Proteomes" id="UP000708208">
    <property type="component" value="Unassembled WGS sequence"/>
</dbReference>
<evidence type="ECO:0000256" key="9">
    <source>
        <dbReference type="PIRSR" id="PIRSR600175-1"/>
    </source>
</evidence>
<reference evidence="11" key="1">
    <citation type="submission" date="2021-06" db="EMBL/GenBank/DDBJ databases">
        <authorList>
            <person name="Hodson N. C."/>
            <person name="Mongue J. A."/>
            <person name="Jaron S. K."/>
        </authorList>
    </citation>
    <scope>NUCLEOTIDE SEQUENCE</scope>
</reference>
<keyword evidence="2" id="KW-0029">Amino-acid transport</keyword>
<feature type="transmembrane region" description="Helical" evidence="10">
    <location>
        <begin position="213"/>
        <end position="235"/>
    </location>
</feature>
<evidence type="ECO:0000256" key="10">
    <source>
        <dbReference type="SAM" id="Phobius"/>
    </source>
</evidence>
<gene>
    <name evidence="11" type="ORF">AFUS01_LOCUS37</name>
</gene>
<evidence type="ECO:0000256" key="8">
    <source>
        <dbReference type="ARBA" id="ARBA00040215"/>
    </source>
</evidence>
<feature type="transmembrane region" description="Helical" evidence="10">
    <location>
        <begin position="179"/>
        <end position="201"/>
    </location>
</feature>
<keyword evidence="5" id="KW-0325">Glycoprotein</keyword>
<comment type="caution">
    <text evidence="11">The sequence shown here is derived from an EMBL/GenBank/DDBJ whole genome shotgun (WGS) entry which is preliminary data.</text>
</comment>
<keyword evidence="12" id="KW-1185">Reference proteome</keyword>
<evidence type="ECO:0000256" key="4">
    <source>
        <dbReference type="ARBA" id="ARBA00023065"/>
    </source>
</evidence>
<evidence type="ECO:0000256" key="1">
    <source>
        <dbReference type="ARBA" id="ARBA00006459"/>
    </source>
</evidence>
<dbReference type="PANTHER" id="PTHR11616:SF321">
    <property type="entry name" value="SODIUM-DEPENDENT NUTRIENT AMINO ACID TRANSPORTER 1-RELATED"/>
    <property type="match status" value="1"/>
</dbReference>
<feature type="transmembrane region" description="Helical" evidence="10">
    <location>
        <begin position="138"/>
        <end position="159"/>
    </location>
</feature>
<keyword evidence="3 9" id="KW-0915">Sodium</keyword>
<name>A0A8J2JAC9_9HEXA</name>
<dbReference type="GO" id="GO:0005283">
    <property type="term" value="F:amino acid:sodium symporter activity"/>
    <property type="evidence" value="ECO:0007669"/>
    <property type="project" value="TreeGrafter"/>
</dbReference>
<keyword evidence="9" id="KW-0479">Metal-binding</keyword>
<evidence type="ECO:0000313" key="12">
    <source>
        <dbReference type="Proteomes" id="UP000708208"/>
    </source>
</evidence>
<keyword evidence="2" id="KW-0813">Transport</keyword>
<comment type="function">
    <text evidence="7">Unusual broad substrate spectrum amino acid:sodium cotransporter that promotes absorption of the D isomers of essential amino acids. Neutral amino acids are the preferred substrates, especially methionine and phenylalanine.</text>
</comment>
<dbReference type="EMBL" id="CAJVCH010000001">
    <property type="protein sequence ID" value="CAG7629239.1"/>
    <property type="molecule type" value="Genomic_DNA"/>
</dbReference>
<feature type="transmembrane region" description="Helical" evidence="10">
    <location>
        <begin position="106"/>
        <end position="131"/>
    </location>
</feature>
<keyword evidence="10" id="KW-0812">Transmembrane</keyword>
<dbReference type="PANTHER" id="PTHR11616">
    <property type="entry name" value="SODIUM/CHLORIDE DEPENDENT TRANSPORTER"/>
    <property type="match status" value="1"/>
</dbReference>
<organism evidence="11 12">
    <name type="scientific">Allacma fusca</name>
    <dbReference type="NCBI Taxonomy" id="39272"/>
    <lineage>
        <taxon>Eukaryota</taxon>
        <taxon>Metazoa</taxon>
        <taxon>Ecdysozoa</taxon>
        <taxon>Arthropoda</taxon>
        <taxon>Hexapoda</taxon>
        <taxon>Collembola</taxon>
        <taxon>Symphypleona</taxon>
        <taxon>Sminthuridae</taxon>
        <taxon>Allacma</taxon>
    </lineage>
</organism>
<protein>
    <recommendedName>
        <fullName evidence="8">Sodium-dependent nutrient amino acid transporter 1</fullName>
    </recommendedName>
</protein>
<dbReference type="PROSITE" id="PS50267">
    <property type="entry name" value="NA_NEUROTRAN_SYMP_3"/>
    <property type="match status" value="1"/>
</dbReference>
<evidence type="ECO:0000313" key="11">
    <source>
        <dbReference type="EMBL" id="CAG7629239.1"/>
    </source>
</evidence>
<sequence>MLEAKVWYAAVNQCFFSLSTTIGALIMFGSYNNFNHNSYRDAWIVSGMDTLTSLFAGFTVFAVLGNLAGELDVEVEDVARAGAGLTFVSFAQGLGTFEVVPQLFSVLFYLMLLTLGVGSAVSLTQSIIAMICDQFPKLVRWQVTTGVCLSGFLIGLIYVTPGGFFMQDLVEHFGANFTIFFMAMLEGVAIGWVYGVNNWITDLEFMVNVRLGWYWKICWAGFVPVGLGVILVYTLATETRWTMNKLEYPDSAIALGWLLSSFGMALIPLLGAFAIKKSEGNTFMEKFRNSLKPNIKWGPKKPSIRKKWLEFKAQRS</sequence>
<comment type="similarity">
    <text evidence="1">Belongs to the sodium:neurotransmitter symporter (SNF) (TC 2.A.22) family.</text>
</comment>
<dbReference type="GO" id="GO:0015179">
    <property type="term" value="F:L-amino acid transmembrane transporter activity"/>
    <property type="evidence" value="ECO:0007669"/>
    <property type="project" value="TreeGrafter"/>
</dbReference>
<keyword evidence="6" id="KW-0739">Sodium transport</keyword>
<feature type="transmembrane region" description="Helical" evidence="10">
    <location>
        <begin position="43"/>
        <end position="64"/>
    </location>
</feature>
<dbReference type="GO" id="GO:0089718">
    <property type="term" value="P:amino acid import across plasma membrane"/>
    <property type="evidence" value="ECO:0007669"/>
    <property type="project" value="TreeGrafter"/>
</dbReference>